<dbReference type="Proteomes" id="UP000261340">
    <property type="component" value="Unplaced"/>
</dbReference>
<dbReference type="Ensembl" id="ENSACIT00000026258.1">
    <property type="protein sequence ID" value="ENSACIP00000025589.1"/>
    <property type="gene ID" value="ENSACIG00000019829.1"/>
</dbReference>
<evidence type="ECO:0000256" key="7">
    <source>
        <dbReference type="RuleBase" id="RU364131"/>
    </source>
</evidence>
<keyword evidence="7" id="KW-1133">Transmembrane helix</keyword>
<name>A0A3Q0SL92_AMPCI</name>
<accession>A0A3Q0SL92</accession>
<keyword evidence="4 7" id="KW-0812">Transmembrane</keyword>
<dbReference type="AlphaFoldDB" id="A0A3Q0SL92"/>
<dbReference type="Pfam" id="PF02038">
    <property type="entry name" value="ATP1G1_PLM_MAT8"/>
    <property type="match status" value="1"/>
</dbReference>
<organism evidence="8 9">
    <name type="scientific">Amphilophus citrinellus</name>
    <name type="common">Midas cichlid</name>
    <name type="synonym">Cichlasoma citrinellum</name>
    <dbReference type="NCBI Taxonomy" id="61819"/>
    <lineage>
        <taxon>Eukaryota</taxon>
        <taxon>Metazoa</taxon>
        <taxon>Chordata</taxon>
        <taxon>Craniata</taxon>
        <taxon>Vertebrata</taxon>
        <taxon>Euteleostomi</taxon>
        <taxon>Actinopterygii</taxon>
        <taxon>Neopterygii</taxon>
        <taxon>Teleostei</taxon>
        <taxon>Neoteleostei</taxon>
        <taxon>Acanthomorphata</taxon>
        <taxon>Ovalentaria</taxon>
        <taxon>Cichlomorphae</taxon>
        <taxon>Cichliformes</taxon>
        <taxon>Cichlidae</taxon>
        <taxon>New World cichlids</taxon>
        <taxon>Cichlasomatinae</taxon>
        <taxon>Heroini</taxon>
        <taxon>Amphilophus</taxon>
    </lineage>
</organism>
<keyword evidence="5 7" id="KW-0406">Ion transport</keyword>
<keyword evidence="3 7" id="KW-0813">Transport</keyword>
<protein>
    <recommendedName>
        <fullName evidence="7">FXYD domain-containing ion transport regulator</fullName>
    </recommendedName>
</protein>
<reference evidence="8" key="2">
    <citation type="submission" date="2025-09" db="UniProtKB">
        <authorList>
            <consortium name="Ensembl"/>
        </authorList>
    </citation>
    <scope>IDENTIFICATION</scope>
</reference>
<dbReference type="Gene3D" id="1.20.5.780">
    <property type="entry name" value="Single helix bin"/>
    <property type="match status" value="1"/>
</dbReference>
<dbReference type="InterPro" id="IPR000272">
    <property type="entry name" value="Ion-transport_regulator_FXYD"/>
</dbReference>
<dbReference type="GO" id="GO:0099106">
    <property type="term" value="F:ion channel regulator activity"/>
    <property type="evidence" value="ECO:0007669"/>
    <property type="project" value="InterPro"/>
</dbReference>
<evidence type="ECO:0000256" key="4">
    <source>
        <dbReference type="ARBA" id="ARBA00022692"/>
    </source>
</evidence>
<comment type="similarity">
    <text evidence="2 7">Belongs to the FXYD family.</text>
</comment>
<evidence type="ECO:0000256" key="3">
    <source>
        <dbReference type="ARBA" id="ARBA00022448"/>
    </source>
</evidence>
<dbReference type="GO" id="GO:0016020">
    <property type="term" value="C:membrane"/>
    <property type="evidence" value="ECO:0007669"/>
    <property type="project" value="UniProtKB-SubCell"/>
</dbReference>
<evidence type="ECO:0000256" key="2">
    <source>
        <dbReference type="ARBA" id="ARBA00005948"/>
    </source>
</evidence>
<evidence type="ECO:0000313" key="9">
    <source>
        <dbReference type="Proteomes" id="UP000261340"/>
    </source>
</evidence>
<evidence type="ECO:0000313" key="8">
    <source>
        <dbReference type="Ensembl" id="ENSACIP00000025589.1"/>
    </source>
</evidence>
<dbReference type="GeneTree" id="ENSGT01040000243065"/>
<dbReference type="GO" id="GO:0043269">
    <property type="term" value="P:regulation of monoatomic ion transport"/>
    <property type="evidence" value="ECO:0007669"/>
    <property type="project" value="InterPro"/>
</dbReference>
<sequence length="64" mass="7123">PTHLTLCAFCVCVIVTLFYPYTSLGFFQYYERLRIGGLIFASLLIAGGIGVLVCKKWTDNSSEI</sequence>
<dbReference type="GO" id="GO:0006811">
    <property type="term" value="P:monoatomic ion transport"/>
    <property type="evidence" value="ECO:0007669"/>
    <property type="project" value="UniProtKB-KW"/>
</dbReference>
<comment type="subcellular location">
    <subcellularLocation>
        <location evidence="1">Membrane</location>
        <topology evidence="1">Single-pass membrane protein</topology>
    </subcellularLocation>
</comment>
<reference evidence="8" key="1">
    <citation type="submission" date="2025-08" db="UniProtKB">
        <authorList>
            <consortium name="Ensembl"/>
        </authorList>
    </citation>
    <scope>IDENTIFICATION</scope>
</reference>
<proteinExistence type="inferred from homology"/>
<keyword evidence="6 7" id="KW-0472">Membrane</keyword>
<evidence type="ECO:0000256" key="6">
    <source>
        <dbReference type="ARBA" id="ARBA00023136"/>
    </source>
</evidence>
<keyword evidence="9" id="KW-1185">Reference proteome</keyword>
<feature type="transmembrane region" description="Helical" evidence="7">
    <location>
        <begin position="35"/>
        <end position="54"/>
    </location>
</feature>
<evidence type="ECO:0000256" key="5">
    <source>
        <dbReference type="ARBA" id="ARBA00023065"/>
    </source>
</evidence>
<evidence type="ECO:0000256" key="1">
    <source>
        <dbReference type="ARBA" id="ARBA00004167"/>
    </source>
</evidence>